<dbReference type="InterPro" id="IPR000996">
    <property type="entry name" value="Clathrin_L-chain"/>
</dbReference>
<dbReference type="PANTHER" id="PTHR10639:SF7">
    <property type="entry name" value="CLATHRIN LIGHT CHAIN"/>
    <property type="match status" value="1"/>
</dbReference>
<dbReference type="RefSeq" id="XP_002733075.1">
    <property type="nucleotide sequence ID" value="XM_002733029.2"/>
</dbReference>
<dbReference type="Proteomes" id="UP000694865">
    <property type="component" value="Unplaced"/>
</dbReference>
<evidence type="ECO:0000256" key="3">
    <source>
        <dbReference type="ARBA" id="ARBA00023136"/>
    </source>
</evidence>
<comment type="similarity">
    <text evidence="2 6">Belongs to the clathrin light chain family.</text>
</comment>
<organism evidence="9 10">
    <name type="scientific">Saccoglossus kowalevskii</name>
    <name type="common">Acorn worm</name>
    <dbReference type="NCBI Taxonomy" id="10224"/>
    <lineage>
        <taxon>Eukaryota</taxon>
        <taxon>Metazoa</taxon>
        <taxon>Hemichordata</taxon>
        <taxon>Enteropneusta</taxon>
        <taxon>Harrimaniidae</taxon>
        <taxon>Saccoglossus</taxon>
    </lineage>
</organism>
<feature type="compositionally biased region" description="Polar residues" evidence="8">
    <location>
        <begin position="75"/>
        <end position="96"/>
    </location>
</feature>
<comment type="function">
    <text evidence="6">Clathrin is the major protein of the polyhedral coat of coated pits and vesicles.</text>
</comment>
<keyword evidence="9" id="KW-1185">Reference proteome</keyword>
<keyword evidence="3 6" id="KW-0472">Membrane</keyword>
<evidence type="ECO:0000256" key="5">
    <source>
        <dbReference type="ARBA" id="ARBA00023329"/>
    </source>
</evidence>
<evidence type="ECO:0000256" key="1">
    <source>
        <dbReference type="ARBA" id="ARBA00004180"/>
    </source>
</evidence>
<feature type="coiled-coil region" evidence="7">
    <location>
        <begin position="104"/>
        <end position="150"/>
    </location>
</feature>
<evidence type="ECO:0000256" key="4">
    <source>
        <dbReference type="ARBA" id="ARBA00023176"/>
    </source>
</evidence>
<evidence type="ECO:0000256" key="7">
    <source>
        <dbReference type="SAM" id="Coils"/>
    </source>
</evidence>
<evidence type="ECO:0000313" key="10">
    <source>
        <dbReference type="RefSeq" id="XP_002733075.1"/>
    </source>
</evidence>
<keyword evidence="4 6" id="KW-0168">Coated pit</keyword>
<name>A0ABM0GMB4_SACKO</name>
<evidence type="ECO:0000256" key="2">
    <source>
        <dbReference type="ARBA" id="ARBA00005263"/>
    </source>
</evidence>
<proteinExistence type="inferred from homology"/>
<reference evidence="10" key="1">
    <citation type="submission" date="2025-08" db="UniProtKB">
        <authorList>
            <consortium name="RefSeq"/>
        </authorList>
    </citation>
    <scope>IDENTIFICATION</scope>
    <source>
        <tissue evidence="10">Testes</tissue>
    </source>
</reference>
<evidence type="ECO:0000313" key="9">
    <source>
        <dbReference type="Proteomes" id="UP000694865"/>
    </source>
</evidence>
<dbReference type="GeneID" id="100375361"/>
<accession>A0ABM0GMB4</accession>
<feature type="region of interest" description="Disordered" evidence="8">
    <location>
        <begin position="1"/>
        <end position="63"/>
    </location>
</feature>
<evidence type="ECO:0000256" key="8">
    <source>
        <dbReference type="SAM" id="MobiDB-lite"/>
    </source>
</evidence>
<gene>
    <name evidence="10" type="primary">LOC100375361</name>
</gene>
<keyword evidence="5 6" id="KW-0968">Cytoplasmic vesicle</keyword>
<evidence type="ECO:0000256" key="6">
    <source>
        <dbReference type="RuleBase" id="RU363137"/>
    </source>
</evidence>
<feature type="region of interest" description="Disordered" evidence="8">
    <location>
        <begin position="75"/>
        <end position="103"/>
    </location>
</feature>
<protein>
    <recommendedName>
        <fullName evidence="6">Clathrin light chain</fullName>
    </recommendedName>
</protein>
<dbReference type="PROSITE" id="PS00581">
    <property type="entry name" value="CLATHRIN_LIGHT_CHN_2"/>
    <property type="match status" value="1"/>
</dbReference>
<feature type="compositionally biased region" description="Acidic residues" evidence="8">
    <location>
        <begin position="53"/>
        <end position="63"/>
    </location>
</feature>
<comment type="subcellular location">
    <subcellularLocation>
        <location evidence="1 6">Cytoplasmic vesicle membrane</location>
        <topology evidence="1 6">Peripheral membrane protein</topology>
        <orientation evidence="1 6">Cytoplasmic side</orientation>
    </subcellularLocation>
    <subcellularLocation>
        <location evidence="6">Membrane</location>
        <location evidence="6">Coated pit</location>
        <topology evidence="6">Peripheral membrane protein</topology>
        <orientation evidence="6">Cytoplasmic side</orientation>
    </subcellularLocation>
    <text evidence="6">Cytoplasmic face of coated pits and vesicles.</text>
</comment>
<dbReference type="PANTHER" id="PTHR10639">
    <property type="entry name" value="CLATHRIN LIGHT CHAIN"/>
    <property type="match status" value="1"/>
</dbReference>
<dbReference type="Pfam" id="PF01086">
    <property type="entry name" value="Clathrin_lg_ch"/>
    <property type="match status" value="1"/>
</dbReference>
<keyword evidence="7" id="KW-0175">Coiled coil</keyword>
<sequence>MADLDGFENEPSTNADSGVEEDPAAAFLAREQDQLAGIEDDDDFGLGSSEPTAEVDGEAAPQEDFDFLDDQNAVQNEIPQSNGPTDNYSAVSSMDQVRQEPEKIKRWREEQKELLEEKDAESEKKGEEWREAAKKELEDWYRNRDEQLQKAAATNRATQEAFIEERDEDIPGLEWERVARVCDFNPKNSRNTKDISRMRSILLHLKQSGVRPEEEK</sequence>